<name>A0A0E0MZ26_ORYRU</name>
<dbReference type="EnsemblPlants" id="ORUFI01G24950.1">
    <property type="protein sequence ID" value="ORUFI01G24950.1"/>
    <property type="gene ID" value="ORUFI01G24950"/>
</dbReference>
<evidence type="ECO:0000313" key="3">
    <source>
        <dbReference type="Proteomes" id="UP000008022"/>
    </source>
</evidence>
<dbReference type="Proteomes" id="UP000008022">
    <property type="component" value="Unassembled WGS sequence"/>
</dbReference>
<sequence length="104" mass="12816">MQASREERWETRKQKEETKEKRKNRRRSLAVRGATYFSGQRITYWLRCCAQLQRSDEDIMLINNNYTVQRRHSQRTRTHPYEHTHANPTPMSIFEDWAGRFWRD</sequence>
<evidence type="ECO:0000256" key="1">
    <source>
        <dbReference type="SAM" id="MobiDB-lite"/>
    </source>
</evidence>
<reference evidence="3" key="1">
    <citation type="submission" date="2013-06" db="EMBL/GenBank/DDBJ databases">
        <authorList>
            <person name="Zhao Q."/>
        </authorList>
    </citation>
    <scope>NUCLEOTIDE SEQUENCE</scope>
    <source>
        <strain evidence="3">cv. W1943</strain>
    </source>
</reference>
<keyword evidence="3" id="KW-1185">Reference proteome</keyword>
<dbReference type="AlphaFoldDB" id="A0A0E0MZ26"/>
<reference evidence="2" key="2">
    <citation type="submission" date="2015-06" db="UniProtKB">
        <authorList>
            <consortium name="EnsemblPlants"/>
        </authorList>
    </citation>
    <scope>IDENTIFICATION</scope>
</reference>
<dbReference type="HOGENOM" id="CLU_2254556_0_0_1"/>
<feature type="compositionally biased region" description="Basic and acidic residues" evidence="1">
    <location>
        <begin position="1"/>
        <end position="20"/>
    </location>
</feature>
<proteinExistence type="predicted"/>
<protein>
    <submittedName>
        <fullName evidence="2">Uncharacterized protein</fullName>
    </submittedName>
</protein>
<feature type="region of interest" description="Disordered" evidence="1">
    <location>
        <begin position="1"/>
        <end position="28"/>
    </location>
</feature>
<evidence type="ECO:0000313" key="2">
    <source>
        <dbReference type="EnsemblPlants" id="ORUFI01G24950.1"/>
    </source>
</evidence>
<dbReference type="Gramene" id="ORUFI01G24950.1">
    <property type="protein sequence ID" value="ORUFI01G24950.1"/>
    <property type="gene ID" value="ORUFI01G24950"/>
</dbReference>
<accession>A0A0E0MZ26</accession>
<organism evidence="2 3">
    <name type="scientific">Oryza rufipogon</name>
    <name type="common">Brownbeard rice</name>
    <name type="synonym">Asian wild rice</name>
    <dbReference type="NCBI Taxonomy" id="4529"/>
    <lineage>
        <taxon>Eukaryota</taxon>
        <taxon>Viridiplantae</taxon>
        <taxon>Streptophyta</taxon>
        <taxon>Embryophyta</taxon>
        <taxon>Tracheophyta</taxon>
        <taxon>Spermatophyta</taxon>
        <taxon>Magnoliopsida</taxon>
        <taxon>Liliopsida</taxon>
        <taxon>Poales</taxon>
        <taxon>Poaceae</taxon>
        <taxon>BOP clade</taxon>
        <taxon>Oryzoideae</taxon>
        <taxon>Oryzeae</taxon>
        <taxon>Oryzinae</taxon>
        <taxon>Oryza</taxon>
    </lineage>
</organism>